<proteinExistence type="predicted"/>
<dbReference type="InterPro" id="IPR018912">
    <property type="entry name" value="DUF2478"/>
</dbReference>
<dbReference type="RefSeq" id="WP_188580090.1">
    <property type="nucleotide sequence ID" value="NZ_BMCT01000004.1"/>
</dbReference>
<keyword evidence="2" id="KW-1185">Reference proteome</keyword>
<gene>
    <name evidence="1" type="ORF">GCM10007301_30690</name>
</gene>
<dbReference type="Pfam" id="PF10649">
    <property type="entry name" value="DUF2478"/>
    <property type="match status" value="1"/>
</dbReference>
<organism evidence="1 2">
    <name type="scientific">Azorhizobium oxalatiphilum</name>
    <dbReference type="NCBI Taxonomy" id="980631"/>
    <lineage>
        <taxon>Bacteria</taxon>
        <taxon>Pseudomonadati</taxon>
        <taxon>Pseudomonadota</taxon>
        <taxon>Alphaproteobacteria</taxon>
        <taxon>Hyphomicrobiales</taxon>
        <taxon>Xanthobacteraceae</taxon>
        <taxon>Azorhizobium</taxon>
    </lineage>
</organism>
<protein>
    <recommendedName>
        <fullName evidence="3">DUF2478 domain-containing protein</fullName>
    </recommendedName>
</protein>
<name>A0A917C3E7_9HYPH</name>
<reference evidence="1" key="1">
    <citation type="journal article" date="2014" name="Int. J. Syst. Evol. Microbiol.">
        <title>Complete genome sequence of Corynebacterium casei LMG S-19264T (=DSM 44701T), isolated from a smear-ripened cheese.</title>
        <authorList>
            <consortium name="US DOE Joint Genome Institute (JGI-PGF)"/>
            <person name="Walter F."/>
            <person name="Albersmeier A."/>
            <person name="Kalinowski J."/>
            <person name="Ruckert C."/>
        </authorList>
    </citation>
    <scope>NUCLEOTIDE SEQUENCE</scope>
    <source>
        <strain evidence="1">CCM 7897</strain>
    </source>
</reference>
<dbReference type="Proteomes" id="UP000606044">
    <property type="component" value="Unassembled WGS sequence"/>
</dbReference>
<dbReference type="AlphaFoldDB" id="A0A917C3E7"/>
<reference evidence="1" key="2">
    <citation type="submission" date="2020-09" db="EMBL/GenBank/DDBJ databases">
        <authorList>
            <person name="Sun Q."/>
            <person name="Sedlacek I."/>
        </authorList>
    </citation>
    <scope>NUCLEOTIDE SEQUENCE</scope>
    <source>
        <strain evidence="1">CCM 7897</strain>
    </source>
</reference>
<evidence type="ECO:0008006" key="3">
    <source>
        <dbReference type="Google" id="ProtNLM"/>
    </source>
</evidence>
<dbReference type="EMBL" id="BMCT01000004">
    <property type="protein sequence ID" value="GGF68878.1"/>
    <property type="molecule type" value="Genomic_DNA"/>
</dbReference>
<accession>A0A917C3E7</accession>
<sequence>MGDADGDFGLGAVICTAEVDCDALLEGVARHLHARGHDVAAYVHRHASDDDACCDSIAVEEIFSGLRWLITQSLGSGSQACRLDPHGLADVAAHAMEALDRGPDLVILNRFGKSEAEGQGMRDVLARGCAAGIPMLTVLKQEHLGAWDAFTDGMAQVIPAHPEAVLGWCDRVMAPRGGVRAASQT</sequence>
<evidence type="ECO:0000313" key="2">
    <source>
        <dbReference type="Proteomes" id="UP000606044"/>
    </source>
</evidence>
<comment type="caution">
    <text evidence="1">The sequence shown here is derived from an EMBL/GenBank/DDBJ whole genome shotgun (WGS) entry which is preliminary data.</text>
</comment>
<evidence type="ECO:0000313" key="1">
    <source>
        <dbReference type="EMBL" id="GGF68878.1"/>
    </source>
</evidence>